<evidence type="ECO:0000256" key="2">
    <source>
        <dbReference type="ARBA" id="ARBA00012925"/>
    </source>
</evidence>
<dbReference type="InterPro" id="IPR001148">
    <property type="entry name" value="CA_dom"/>
</dbReference>
<evidence type="ECO:0000313" key="9">
    <source>
        <dbReference type="Proteomes" id="UP000015104"/>
    </source>
</evidence>
<dbReference type="eggNOG" id="KOG0382">
    <property type="taxonomic scope" value="Eukaryota"/>
</dbReference>
<dbReference type="GO" id="GO:0004089">
    <property type="term" value="F:carbonate dehydratase activity"/>
    <property type="evidence" value="ECO:0007669"/>
    <property type="project" value="UniProtKB-UniRule"/>
</dbReference>
<dbReference type="AlphaFoldDB" id="T1K4A7"/>
<feature type="signal peptide" evidence="6">
    <location>
        <begin position="1"/>
        <end position="24"/>
    </location>
</feature>
<evidence type="ECO:0000259" key="7">
    <source>
        <dbReference type="PROSITE" id="PS51144"/>
    </source>
</evidence>
<dbReference type="Gene3D" id="3.10.200.10">
    <property type="entry name" value="Alpha carbonic anhydrase"/>
    <property type="match status" value="1"/>
</dbReference>
<comment type="similarity">
    <text evidence="1 6">Belongs to the alpha-carbonic anhydrase family.</text>
</comment>
<dbReference type="HOGENOM" id="CLU_039326_2_0_1"/>
<dbReference type="RefSeq" id="XP_025016225.1">
    <property type="nucleotide sequence ID" value="XM_025160457.1"/>
</dbReference>
<dbReference type="Pfam" id="PF00194">
    <property type="entry name" value="Carb_anhydrase"/>
    <property type="match status" value="1"/>
</dbReference>
<evidence type="ECO:0000313" key="8">
    <source>
        <dbReference type="EnsemblMetazoa" id="tetur05g01920.1"/>
    </source>
</evidence>
<feature type="chain" id="PRO_5025094971" description="Carbonic anhydrase" evidence="6">
    <location>
        <begin position="25"/>
        <end position="313"/>
    </location>
</feature>
<dbReference type="InterPro" id="IPR036398">
    <property type="entry name" value="CA_dom_sf"/>
</dbReference>
<dbReference type="GeneID" id="112538491"/>
<keyword evidence="6" id="KW-0456">Lyase</keyword>
<keyword evidence="5" id="KW-0325">Glycoprotein</keyword>
<dbReference type="GO" id="GO:0008270">
    <property type="term" value="F:zinc ion binding"/>
    <property type="evidence" value="ECO:0007669"/>
    <property type="project" value="UniProtKB-UniRule"/>
</dbReference>
<evidence type="ECO:0000256" key="6">
    <source>
        <dbReference type="RuleBase" id="RU367011"/>
    </source>
</evidence>
<proteinExistence type="inferred from homology"/>
<reference evidence="8" key="2">
    <citation type="submission" date="2015-06" db="UniProtKB">
        <authorList>
            <consortium name="EnsemblMetazoa"/>
        </authorList>
    </citation>
    <scope>IDENTIFICATION</scope>
</reference>
<dbReference type="SMART" id="SM01057">
    <property type="entry name" value="Carb_anhydrase"/>
    <property type="match status" value="1"/>
</dbReference>
<keyword evidence="9" id="KW-1185">Reference proteome</keyword>
<dbReference type="EnsemblMetazoa" id="tetur05g01920.1">
    <property type="protein sequence ID" value="tetur05g01920.1"/>
    <property type="gene ID" value="tetur05g01920"/>
</dbReference>
<dbReference type="InterPro" id="IPR018338">
    <property type="entry name" value="Carbonic_anhydrase_a-class_CS"/>
</dbReference>
<dbReference type="EC" id="4.2.1.1" evidence="2 6"/>
<feature type="domain" description="Alpha-carbonic anhydrase" evidence="7">
    <location>
        <begin position="23"/>
        <end position="286"/>
    </location>
</feature>
<dbReference type="PANTHER" id="PTHR18952">
    <property type="entry name" value="CARBONIC ANHYDRASE"/>
    <property type="match status" value="1"/>
</dbReference>
<dbReference type="STRING" id="32264.T1K4A7"/>
<keyword evidence="6" id="KW-0732">Signal</keyword>
<evidence type="ECO:0000256" key="3">
    <source>
        <dbReference type="ARBA" id="ARBA00022723"/>
    </source>
</evidence>
<dbReference type="OMA" id="FREERTY"/>
<comment type="cofactor">
    <cofactor evidence="6">
        <name>Zn(2+)</name>
        <dbReference type="ChEBI" id="CHEBI:29105"/>
    </cofactor>
</comment>
<dbReference type="PROSITE" id="PS00162">
    <property type="entry name" value="ALPHA_CA_1"/>
    <property type="match status" value="1"/>
</dbReference>
<dbReference type="KEGG" id="tut:112538491"/>
<dbReference type="EMBL" id="CAEY01001565">
    <property type="status" value="NOT_ANNOTATED_CDS"/>
    <property type="molecule type" value="Genomic_DNA"/>
</dbReference>
<dbReference type="GO" id="GO:0005737">
    <property type="term" value="C:cytoplasm"/>
    <property type="evidence" value="ECO:0007669"/>
    <property type="project" value="TreeGrafter"/>
</dbReference>
<dbReference type="InterPro" id="IPR023561">
    <property type="entry name" value="Carbonic_anhydrase_a-class"/>
</dbReference>
<dbReference type="FunFam" id="3.10.200.10:FF:000003">
    <property type="entry name" value="Carbonic anhydrase 12"/>
    <property type="match status" value="1"/>
</dbReference>
<dbReference type="Proteomes" id="UP000015104">
    <property type="component" value="Unassembled WGS sequence"/>
</dbReference>
<dbReference type="RefSeq" id="XP_025016224.1">
    <property type="nucleotide sequence ID" value="XM_025160456.1"/>
</dbReference>
<dbReference type="CDD" id="cd00326">
    <property type="entry name" value="alpha_CA"/>
    <property type="match status" value="1"/>
</dbReference>
<dbReference type="OrthoDB" id="429145at2759"/>
<comment type="function">
    <text evidence="6">Reversible hydration of carbon dioxide.</text>
</comment>
<accession>T1K4A7</accession>
<keyword evidence="3 6" id="KW-0479">Metal-binding</keyword>
<keyword evidence="4 6" id="KW-0862">Zinc</keyword>
<protein>
    <recommendedName>
        <fullName evidence="2 6">Carbonic anhydrase</fullName>
        <ecNumber evidence="2 6">4.2.1.1</ecNumber>
    </recommendedName>
</protein>
<dbReference type="PROSITE" id="PS51144">
    <property type="entry name" value="ALPHA_CA_2"/>
    <property type="match status" value="1"/>
</dbReference>
<evidence type="ECO:0000256" key="5">
    <source>
        <dbReference type="ARBA" id="ARBA00023180"/>
    </source>
</evidence>
<organism evidence="8 9">
    <name type="scientific">Tetranychus urticae</name>
    <name type="common">Two-spotted spider mite</name>
    <dbReference type="NCBI Taxonomy" id="32264"/>
    <lineage>
        <taxon>Eukaryota</taxon>
        <taxon>Metazoa</taxon>
        <taxon>Ecdysozoa</taxon>
        <taxon>Arthropoda</taxon>
        <taxon>Chelicerata</taxon>
        <taxon>Arachnida</taxon>
        <taxon>Acari</taxon>
        <taxon>Acariformes</taxon>
        <taxon>Trombidiformes</taxon>
        <taxon>Prostigmata</taxon>
        <taxon>Eleutherengona</taxon>
        <taxon>Raphignathae</taxon>
        <taxon>Tetranychoidea</taxon>
        <taxon>Tetranychidae</taxon>
        <taxon>Tetranychus</taxon>
    </lineage>
</organism>
<comment type="catalytic activity">
    <reaction evidence="6">
        <text>hydrogencarbonate + H(+) = CO2 + H2O</text>
        <dbReference type="Rhea" id="RHEA:10748"/>
        <dbReference type="ChEBI" id="CHEBI:15377"/>
        <dbReference type="ChEBI" id="CHEBI:15378"/>
        <dbReference type="ChEBI" id="CHEBI:16526"/>
        <dbReference type="ChEBI" id="CHEBI:17544"/>
        <dbReference type="EC" id="4.2.1.1"/>
    </reaction>
</comment>
<dbReference type="PANTHER" id="PTHR18952:SF124">
    <property type="entry name" value="CARBONIC ANHYDRASE 7"/>
    <property type="match status" value="1"/>
</dbReference>
<evidence type="ECO:0000256" key="1">
    <source>
        <dbReference type="ARBA" id="ARBA00010718"/>
    </source>
</evidence>
<dbReference type="SUPFAM" id="SSF51069">
    <property type="entry name" value="Carbonic anhydrase"/>
    <property type="match status" value="1"/>
</dbReference>
<sequence length="313" mass="35842">MGKVSTLVSSTFIVLGLVVNGIHSWNYEDEDTKGVFRWGDQYPECDGLNQSPIDIETARVQVNRDLTVEIGGLDETHETWIRNNGHTAQLGLLDSPKPNLTGTAVNGKLYEFAQLHFHWGEKSDRGSEHSVDSVFYPAEMHMVFYRKQYGDIETAVKYKDGLAVVGVFLQNSKTNNPNYDPLIYAVRQAPDYKAKSFLPSEITLRQLLPRNTQKFYRYSGSLTTPPCDEIVTWILLADPVEIGEQQLEVFRHERTNYVSMRSGSNRIDHNYRYQAPINRRIVESSFNPRISFSTPLNARAIKPFYKNVFFPSY</sequence>
<evidence type="ECO:0000256" key="4">
    <source>
        <dbReference type="ARBA" id="ARBA00022833"/>
    </source>
</evidence>
<name>T1K4A7_TETUR</name>
<reference evidence="9" key="1">
    <citation type="submission" date="2011-08" db="EMBL/GenBank/DDBJ databases">
        <authorList>
            <person name="Rombauts S."/>
        </authorList>
    </citation>
    <scope>NUCLEOTIDE SEQUENCE</scope>
    <source>
        <strain evidence="9">London</strain>
    </source>
</reference>